<dbReference type="EMBL" id="JACVVK020000529">
    <property type="protein sequence ID" value="KAK7467974.1"/>
    <property type="molecule type" value="Genomic_DNA"/>
</dbReference>
<accession>A0ABD0JB00</accession>
<dbReference type="AlphaFoldDB" id="A0ABD0JB00"/>
<organism evidence="1 2">
    <name type="scientific">Batillaria attramentaria</name>
    <dbReference type="NCBI Taxonomy" id="370345"/>
    <lineage>
        <taxon>Eukaryota</taxon>
        <taxon>Metazoa</taxon>
        <taxon>Spiralia</taxon>
        <taxon>Lophotrochozoa</taxon>
        <taxon>Mollusca</taxon>
        <taxon>Gastropoda</taxon>
        <taxon>Caenogastropoda</taxon>
        <taxon>Sorbeoconcha</taxon>
        <taxon>Cerithioidea</taxon>
        <taxon>Batillariidae</taxon>
        <taxon>Batillaria</taxon>
    </lineage>
</organism>
<gene>
    <name evidence="1" type="ORF">BaRGS_00036817</name>
</gene>
<dbReference type="Proteomes" id="UP001519460">
    <property type="component" value="Unassembled WGS sequence"/>
</dbReference>
<comment type="caution">
    <text evidence="1">The sequence shown here is derived from an EMBL/GenBank/DDBJ whole genome shotgun (WGS) entry which is preliminary data.</text>
</comment>
<reference evidence="1 2" key="1">
    <citation type="journal article" date="2023" name="Sci. Data">
        <title>Genome assembly of the Korean intertidal mud-creeper Batillaria attramentaria.</title>
        <authorList>
            <person name="Patra A.K."/>
            <person name="Ho P.T."/>
            <person name="Jun S."/>
            <person name="Lee S.J."/>
            <person name="Kim Y."/>
            <person name="Won Y.J."/>
        </authorList>
    </citation>
    <scope>NUCLEOTIDE SEQUENCE [LARGE SCALE GENOMIC DNA]</scope>
    <source>
        <strain evidence="1">Wonlab-2016</strain>
    </source>
</reference>
<evidence type="ECO:0000313" key="1">
    <source>
        <dbReference type="EMBL" id="KAK7467974.1"/>
    </source>
</evidence>
<proteinExistence type="predicted"/>
<evidence type="ECO:0000313" key="2">
    <source>
        <dbReference type="Proteomes" id="UP001519460"/>
    </source>
</evidence>
<sequence>MPRGVPSNLADRADYSEYLEVSAQEVRRISVRKALYRRRAGGAGEAYFIVHVTSGPAVGRCRFHDSQRLQRKPISKRKGDRDPTRLCQWRSESNLGERRFSFQICWRMSFVAVRLGYLLAGNAIEPRGLCGAVEALGGMNRERKRGEEF</sequence>
<protein>
    <submittedName>
        <fullName evidence="1">Uncharacterized protein</fullName>
    </submittedName>
</protein>
<keyword evidence="2" id="KW-1185">Reference proteome</keyword>
<name>A0ABD0JB00_9CAEN</name>